<evidence type="ECO:0008006" key="3">
    <source>
        <dbReference type="Google" id="ProtNLM"/>
    </source>
</evidence>
<dbReference type="Pfam" id="PF07209">
    <property type="entry name" value="DUF1415"/>
    <property type="match status" value="1"/>
</dbReference>
<evidence type="ECO:0000313" key="2">
    <source>
        <dbReference type="Proteomes" id="UP000184159"/>
    </source>
</evidence>
<name>A0A1M5EPT4_VIBGA</name>
<dbReference type="Proteomes" id="UP000184159">
    <property type="component" value="Unassembled WGS sequence"/>
</dbReference>
<protein>
    <recommendedName>
        <fullName evidence="3">DUF1415 domain-containing protein</fullName>
    </recommendedName>
</protein>
<organism evidence="1 2">
    <name type="scientific">Vibrio gazogenes DSM 21264 = NBRC 103151</name>
    <dbReference type="NCBI Taxonomy" id="1123492"/>
    <lineage>
        <taxon>Bacteria</taxon>
        <taxon>Pseudomonadati</taxon>
        <taxon>Pseudomonadota</taxon>
        <taxon>Gammaproteobacteria</taxon>
        <taxon>Vibrionales</taxon>
        <taxon>Vibrionaceae</taxon>
        <taxon>Vibrio</taxon>
    </lineage>
</organism>
<dbReference type="EMBL" id="FQUH01000017">
    <property type="protein sequence ID" value="SHF81313.1"/>
    <property type="molecule type" value="Genomic_DNA"/>
</dbReference>
<dbReference type="RefSeq" id="WP_072961584.1">
    <property type="nucleotide sequence ID" value="NZ_FQUH01000017.1"/>
</dbReference>
<gene>
    <name evidence="1" type="ORF">SAMN02745781_03242</name>
</gene>
<dbReference type="AlphaFoldDB" id="A0A1M5EPT4"/>
<accession>A0A1M5EPT4</accession>
<keyword evidence="2" id="KW-1185">Reference proteome</keyword>
<dbReference type="InterPro" id="IPR009858">
    <property type="entry name" value="DUF1415"/>
</dbReference>
<evidence type="ECO:0000313" key="1">
    <source>
        <dbReference type="EMBL" id="SHF81313.1"/>
    </source>
</evidence>
<sequence length="190" mass="22541">MNSQSEHALIHQMVEQWLTQVVIGLNLCPFAAKPYKKKQIKIHISQARQDEQLLEDIYQQLLELNTTPPEQLETTLVVVPHFLASFEDYNQFIDWIDALIMQYQWEGIYQVATFHPDYCFAGNHPEDDDNLTNKSPYPIFHLIREESIEKVLTHYPHPELIPDHNIRRIKDLEPEEKNRLFSYLMTNHCK</sequence>
<proteinExistence type="predicted"/>
<reference evidence="2" key="1">
    <citation type="submission" date="2016-11" db="EMBL/GenBank/DDBJ databases">
        <authorList>
            <person name="Varghese N."/>
            <person name="Submissions S."/>
        </authorList>
    </citation>
    <scope>NUCLEOTIDE SEQUENCE [LARGE SCALE GENOMIC DNA]</scope>
    <source>
        <strain evidence="2">DSM 21264</strain>
    </source>
</reference>